<reference evidence="3 4" key="1">
    <citation type="journal article" date="2020" name="ISME J.">
        <title>Comparative genomics reveals insights into cyanobacterial evolution and habitat adaptation.</title>
        <authorList>
            <person name="Chen M.Y."/>
            <person name="Teng W.K."/>
            <person name="Zhao L."/>
            <person name="Hu C.X."/>
            <person name="Zhou Y.K."/>
            <person name="Han B.P."/>
            <person name="Song L.R."/>
            <person name="Shu W.S."/>
        </authorList>
    </citation>
    <scope>NUCLEOTIDE SEQUENCE [LARGE SCALE GENOMIC DNA]</scope>
    <source>
        <strain evidence="3 4">FACHB-3921</strain>
    </source>
</reference>
<organism evidence="3 4">
    <name type="scientific">Nostoc parmelioides FACHB-3921</name>
    <dbReference type="NCBI Taxonomy" id="2692909"/>
    <lineage>
        <taxon>Bacteria</taxon>
        <taxon>Bacillati</taxon>
        <taxon>Cyanobacteriota</taxon>
        <taxon>Cyanophyceae</taxon>
        <taxon>Nostocales</taxon>
        <taxon>Nostocaceae</taxon>
        <taxon>Nostoc</taxon>
    </lineage>
</organism>
<comment type="caution">
    <text evidence="3">The sequence shown here is derived from an EMBL/GenBank/DDBJ whole genome shotgun (WGS) entry which is preliminary data.</text>
</comment>
<keyword evidence="3" id="KW-0695">RNA-directed DNA polymerase</keyword>
<evidence type="ECO:0000259" key="2">
    <source>
        <dbReference type="PROSITE" id="PS50878"/>
    </source>
</evidence>
<dbReference type="InterPro" id="IPR000477">
    <property type="entry name" value="RT_dom"/>
</dbReference>
<dbReference type="Proteomes" id="UP000621307">
    <property type="component" value="Unassembled WGS sequence"/>
</dbReference>
<keyword evidence="4" id="KW-1185">Reference proteome</keyword>
<evidence type="ECO:0000313" key="4">
    <source>
        <dbReference type="Proteomes" id="UP000621307"/>
    </source>
</evidence>
<name>A0ABR8BLE1_9NOSO</name>
<dbReference type="Pfam" id="PF00078">
    <property type="entry name" value="RVT_1"/>
    <property type="match status" value="1"/>
</dbReference>
<dbReference type="PROSITE" id="PS50878">
    <property type="entry name" value="RT_POL"/>
    <property type="match status" value="1"/>
</dbReference>
<protein>
    <submittedName>
        <fullName evidence="3">RNA-directed DNA polymerase</fullName>
    </submittedName>
</protein>
<dbReference type="EMBL" id="JACJQL010000062">
    <property type="protein sequence ID" value="MBD2254690.1"/>
    <property type="molecule type" value="Genomic_DNA"/>
</dbReference>
<dbReference type="CDD" id="cd01646">
    <property type="entry name" value="RT_Bac_retron_I"/>
    <property type="match status" value="1"/>
</dbReference>
<feature type="domain" description="Reverse transcriptase" evidence="2">
    <location>
        <begin position="52"/>
        <end position="276"/>
    </location>
</feature>
<proteinExistence type="predicted"/>
<accession>A0ABR8BLE1</accession>
<evidence type="ECO:0000313" key="3">
    <source>
        <dbReference type="EMBL" id="MBD2254690.1"/>
    </source>
</evidence>
<keyword evidence="3" id="KW-0808">Transferase</keyword>
<keyword evidence="3" id="KW-0548">Nucleotidyltransferase</keyword>
<feature type="region of interest" description="Disordered" evidence="1">
    <location>
        <begin position="504"/>
        <end position="528"/>
    </location>
</feature>
<dbReference type="RefSeq" id="WP_190571026.1">
    <property type="nucleotide sequence ID" value="NZ_JACJQL010000062.1"/>
</dbReference>
<dbReference type="GO" id="GO:0003964">
    <property type="term" value="F:RNA-directed DNA polymerase activity"/>
    <property type="evidence" value="ECO:0007669"/>
    <property type="project" value="UniProtKB-KW"/>
</dbReference>
<evidence type="ECO:0000256" key="1">
    <source>
        <dbReference type="SAM" id="MobiDB-lite"/>
    </source>
</evidence>
<sequence length="543" mass="63461">MIQANSSNITTQDFIEKGFFPKELVPAFTTEHLAANLNKINHYVQNPSKKYSKFISYSFPKSKYSRRILGIPNPLHQVILCNLLSQKWQDIEKFILSSPLCKRLPLYYKRRAVSSYPINLPAERAISSASHRYRLYTDISRFYSTIYTHSIPWALHEKQIAKARRHDKSLIGNQIDEFVRNTQDQQTLGIPIGPDSSFVIAEIIGSSVDTILVDRLKVTPQGFRYVDDYYLYFNSYSEAERALSEINRILQEFELEINSNKASIVELPEPVESIWVSEIRRCPISNSKRLEQYSDLLTYFSKVFEYSKLFPDETVIKYALSRINRTHILDSNWELCESFILQSIIAAPNALIVATEILLKYSKKYELNVEKISETINLIILQHSDLNHSHEISWALWLSKTLSIPIKEEIAQKISQLEDSIVAIITLDMNSSSLIQGKIDFNLWESMMTIDNLYSSNWLLCYEANLKEYFPQTIQSNYVENDDFFAVLKQNNVSFYDGSKQIQIDEEDEDNYDEDNYDEDNYDEDNYDEDNYGYDSSDFWFWY</sequence>
<gene>
    <name evidence="3" type="ORF">H6G14_25990</name>
</gene>